<gene>
    <name evidence="4" type="ORF">GP486_004594</name>
</gene>
<dbReference type="SUPFAM" id="SSF48452">
    <property type="entry name" value="TPR-like"/>
    <property type="match status" value="1"/>
</dbReference>
<evidence type="ECO:0000256" key="2">
    <source>
        <dbReference type="SAM" id="MobiDB-lite"/>
    </source>
</evidence>
<reference evidence="4" key="1">
    <citation type="submission" date="2021-03" db="EMBL/GenBank/DDBJ databases">
        <title>Comparative genomics and phylogenomic investigation of the class Geoglossomycetes provide insights into ecological specialization and systematics.</title>
        <authorList>
            <person name="Melie T."/>
            <person name="Pirro S."/>
            <person name="Miller A.N."/>
            <person name="Quandt A."/>
        </authorList>
    </citation>
    <scope>NUCLEOTIDE SEQUENCE</scope>
    <source>
        <strain evidence="4">CAQ_001_2017</strain>
    </source>
</reference>
<name>A0A9P8LAW6_9PEZI</name>
<evidence type="ECO:0000313" key="5">
    <source>
        <dbReference type="Proteomes" id="UP000750711"/>
    </source>
</evidence>
<evidence type="ECO:0000259" key="3">
    <source>
        <dbReference type="Pfam" id="PF12770"/>
    </source>
</evidence>
<feature type="region of interest" description="Disordered" evidence="2">
    <location>
        <begin position="33"/>
        <end position="71"/>
    </location>
</feature>
<evidence type="ECO:0000256" key="1">
    <source>
        <dbReference type="SAM" id="Coils"/>
    </source>
</evidence>
<dbReference type="Gene3D" id="1.25.40.10">
    <property type="entry name" value="Tetratricopeptide repeat domain"/>
    <property type="match status" value="2"/>
</dbReference>
<evidence type="ECO:0000313" key="4">
    <source>
        <dbReference type="EMBL" id="KAH0558763.1"/>
    </source>
</evidence>
<sequence>MSNPGERTSEGEARDEVKARLRRELGELQREERIGHLERQMEEARMRAQRTSRTQESYSEIPPAMPRNPPQTRTNLEAGRTRHMQASNIGLHTEQADTGADPTGYRDRVQREFDASADMCGAASGGGRGLVPRVGGNGIDMGALALEHYRELSTPAHESVKLLFYDMDLEELRGFVRVYEDSPEQDVRQTRSVSSAYYFIFLRTGAIEDLQNAINTAQKAMGATHINDPNYATHLSDLVVLLANKYEHTSLLEDLERAILRAEEVLTVTPPHHPDRPPRLMDLIKMKWLKSLHTHSHEDFDEAMLTAIDVLTGVKENTVGRAGEDQNQDQAAILNGIAASLSREYQRTGSLDQLQKAIDQGEEAISSTPRDHTSRASMLANLCGFFASRFERTGDLNDLQNAIDRGEEAVSVSHYKHPDIVAGLNNLATPYARRYRRTGEIDDLQRAIDRLEEAVVVTPVDNPDQAVTLNNLGTLLGMRFERTGAMGDLERAIEVADMAVAATPVDHPDRAGWLNNLGILLGTRLERTGGQTDVERSLSSFEAGWNCRNAQPSTRIKLARKAVAILASQLRWEESSKLLQNAMELLHAVSPRSLEHTDKQYALREFAGLASVAAAIALNAGKEAHHALKLLELGRGVISGLLLEMRSDISALREQHAELAKEFTSLRDELDSPTSERVASVSTDNASYSALQSKRFKAAQKFDDVIVRIRALPEFKNFLLPPTSDELMEAAEPGPIVIINLNQYRCDAFLIERYQIRSLRLPDLYQGDVEEKLLYLRSSRISGASSLRSVLEWLWHAVDFPCLQALGLEQPPSDDTWPRVWWIPTGALSHFPLHAAGLHRRNSTETVLDRVVSSYSPSVKSLLYVRRTIEKQSRNSSLGEVLLASMRSTPKQSDLRFAEEEVKMLDDLLPASAPRIKLSQAHKEAVLSRLTNVSIFHFAGHGKSDPDDPLKSCLLLSDWQSNPLTVEDLMSLNLHQQKPRLAYLSACSTGESKHVRLYDESLHLVNACQLAGFQHVIGSLWEVSDMYSVDVARIVYETVKDEIGTSNDVALGVHKAARLLRGKTSPGGRRLGSEEGDLEETLLEGEANGAEDGLAQSQGDSKPRNGNRDVKLIKTARDKEDDEIGNPLIWAAYIHVGT</sequence>
<comment type="caution">
    <text evidence="4">The sequence shown here is derived from an EMBL/GenBank/DDBJ whole genome shotgun (WGS) entry which is preliminary data.</text>
</comment>
<protein>
    <recommendedName>
        <fullName evidence="3">CHAT domain-containing protein</fullName>
    </recommendedName>
</protein>
<proteinExistence type="predicted"/>
<dbReference type="PANTHER" id="PTHR19959">
    <property type="entry name" value="KINESIN LIGHT CHAIN"/>
    <property type="match status" value="1"/>
</dbReference>
<organism evidence="4 5">
    <name type="scientific">Trichoglossum hirsutum</name>
    <dbReference type="NCBI Taxonomy" id="265104"/>
    <lineage>
        <taxon>Eukaryota</taxon>
        <taxon>Fungi</taxon>
        <taxon>Dikarya</taxon>
        <taxon>Ascomycota</taxon>
        <taxon>Pezizomycotina</taxon>
        <taxon>Geoglossomycetes</taxon>
        <taxon>Geoglossales</taxon>
        <taxon>Geoglossaceae</taxon>
        <taxon>Trichoglossum</taxon>
    </lineage>
</organism>
<feature type="domain" description="CHAT" evidence="3">
    <location>
        <begin position="790"/>
        <end position="1137"/>
    </location>
</feature>
<dbReference type="Proteomes" id="UP000750711">
    <property type="component" value="Unassembled WGS sequence"/>
</dbReference>
<feature type="region of interest" description="Disordered" evidence="2">
    <location>
        <begin position="1089"/>
        <end position="1109"/>
    </location>
</feature>
<accession>A0A9P8LAW6</accession>
<dbReference type="InterPro" id="IPR011990">
    <property type="entry name" value="TPR-like_helical_dom_sf"/>
</dbReference>
<feature type="compositionally biased region" description="Polar residues" evidence="2">
    <location>
        <begin position="49"/>
        <end position="58"/>
    </location>
</feature>
<dbReference type="EMBL" id="JAGHQM010000745">
    <property type="protein sequence ID" value="KAH0558763.1"/>
    <property type="molecule type" value="Genomic_DNA"/>
</dbReference>
<dbReference type="PANTHER" id="PTHR19959:SF119">
    <property type="entry name" value="FUNGAL LIPASE-LIKE DOMAIN-CONTAINING PROTEIN"/>
    <property type="match status" value="1"/>
</dbReference>
<dbReference type="AlphaFoldDB" id="A0A9P8LAW6"/>
<dbReference type="Pfam" id="PF13374">
    <property type="entry name" value="TPR_10"/>
    <property type="match status" value="1"/>
</dbReference>
<dbReference type="Pfam" id="PF12770">
    <property type="entry name" value="CHAT"/>
    <property type="match status" value="1"/>
</dbReference>
<feature type="coiled-coil region" evidence="1">
    <location>
        <begin position="642"/>
        <end position="669"/>
    </location>
</feature>
<dbReference type="InterPro" id="IPR024983">
    <property type="entry name" value="CHAT_dom"/>
</dbReference>
<keyword evidence="1" id="KW-0175">Coiled coil</keyword>
<feature type="compositionally biased region" description="Basic and acidic residues" evidence="2">
    <location>
        <begin position="33"/>
        <end position="46"/>
    </location>
</feature>
<keyword evidence="5" id="KW-1185">Reference proteome</keyword>